<evidence type="ECO:0008006" key="3">
    <source>
        <dbReference type="Google" id="ProtNLM"/>
    </source>
</evidence>
<evidence type="ECO:0000313" key="1">
    <source>
        <dbReference type="EMBL" id="GHB47808.1"/>
    </source>
</evidence>
<reference evidence="2" key="1">
    <citation type="journal article" date="2019" name="Int. J. Syst. Evol. Microbiol.">
        <title>The Global Catalogue of Microorganisms (GCM) 10K type strain sequencing project: providing services to taxonomists for standard genome sequencing and annotation.</title>
        <authorList>
            <consortium name="The Broad Institute Genomics Platform"/>
            <consortium name="The Broad Institute Genome Sequencing Center for Infectious Disease"/>
            <person name="Wu L."/>
            <person name="Ma J."/>
        </authorList>
    </citation>
    <scope>NUCLEOTIDE SEQUENCE [LARGE SCALE GENOMIC DNA]</scope>
    <source>
        <strain evidence="2">KCTC 12861</strain>
    </source>
</reference>
<dbReference type="InterPro" id="IPR016181">
    <property type="entry name" value="Acyl_CoA_acyltransferase"/>
</dbReference>
<dbReference type="EMBL" id="BMXE01000010">
    <property type="protein sequence ID" value="GHB47808.1"/>
    <property type="molecule type" value="Genomic_DNA"/>
</dbReference>
<dbReference type="Proteomes" id="UP000637980">
    <property type="component" value="Unassembled WGS sequence"/>
</dbReference>
<organism evidence="1 2">
    <name type="scientific">Pseudovibrio japonicus</name>
    <dbReference type="NCBI Taxonomy" id="366534"/>
    <lineage>
        <taxon>Bacteria</taxon>
        <taxon>Pseudomonadati</taxon>
        <taxon>Pseudomonadota</taxon>
        <taxon>Alphaproteobacteria</taxon>
        <taxon>Hyphomicrobiales</taxon>
        <taxon>Stappiaceae</taxon>
        <taxon>Pseudovibrio</taxon>
    </lineage>
</organism>
<sequence length="363" mass="41791">MLSKSEHFTEIFQSHPTQNLIRNLTAKVDLTEIDQLKIPVTISDSRSNKNHYFVSPKTAYIDYTFAQKNPFNGLKEPLQSVMKIPTMFIARVAMDMLGLERQIQVNNWLLSTCPTPVFSERSLEEFIQKTSCKRPNHAIVLRSVNAIQDPETLATLRNAGFVMLPNRIVYIQSLSKNTPTPRNLKKDSRLIRKTGFTQRCGKTFSEVEFERAEQLYNKLYLEKYSRLNPQYTALFLKEMVQREVIDMYGVFDNMNHLKAWVCTFRSNGKICAPMAGYDASNSEDKGLYRILSWIAHDVAIKEGLSYNMSSGAADFKLKRGARPTVEYMAVYAKHLPQHKQFLIQKLSDALRAMLHQRFPTVQS</sequence>
<keyword evidence="2" id="KW-1185">Reference proteome</keyword>
<gene>
    <name evidence="1" type="ORF">GCM10007094_41390</name>
</gene>
<name>A0ABQ3ESA2_9HYPH</name>
<accession>A0ABQ3ESA2</accession>
<proteinExistence type="predicted"/>
<comment type="caution">
    <text evidence="1">The sequence shown here is derived from an EMBL/GenBank/DDBJ whole genome shotgun (WGS) entry which is preliminary data.</text>
</comment>
<dbReference type="SUPFAM" id="SSF55729">
    <property type="entry name" value="Acyl-CoA N-acyltransferases (Nat)"/>
    <property type="match status" value="1"/>
</dbReference>
<evidence type="ECO:0000313" key="2">
    <source>
        <dbReference type="Proteomes" id="UP000637980"/>
    </source>
</evidence>
<protein>
    <recommendedName>
        <fullName evidence="3">BioF2-like acetyltransferase domain-containing protein</fullName>
    </recommendedName>
</protein>
<dbReference type="RefSeq" id="WP_189438713.1">
    <property type="nucleotide sequence ID" value="NZ_BMXE01000010.1"/>
</dbReference>